<gene>
    <name evidence="7" type="ORF">LCIT_07130</name>
</gene>
<dbReference type="InterPro" id="IPR010982">
    <property type="entry name" value="Lambda_DNA-bd_dom_sf"/>
</dbReference>
<evidence type="ECO:0000313" key="7">
    <source>
        <dbReference type="EMBL" id="GDZ83471.1"/>
    </source>
</evidence>
<evidence type="ECO:0000256" key="2">
    <source>
        <dbReference type="ARBA" id="ARBA00023015"/>
    </source>
</evidence>
<dbReference type="SUPFAM" id="SSF53822">
    <property type="entry name" value="Periplasmic binding protein-like I"/>
    <property type="match status" value="1"/>
</dbReference>
<feature type="domain" description="HTH lacI-type" evidence="5">
    <location>
        <begin position="2"/>
        <end position="55"/>
    </location>
</feature>
<dbReference type="SMART" id="SM00354">
    <property type="entry name" value="HTH_LACI"/>
    <property type="match status" value="1"/>
</dbReference>
<name>A0A5A5TXU3_LEUCI</name>
<dbReference type="Proteomes" id="UP000323274">
    <property type="component" value="Unassembled WGS sequence"/>
</dbReference>
<evidence type="ECO:0000313" key="8">
    <source>
        <dbReference type="Proteomes" id="UP000323274"/>
    </source>
</evidence>
<dbReference type="InterPro" id="IPR046335">
    <property type="entry name" value="LacI/GalR-like_sensor"/>
</dbReference>
<dbReference type="PANTHER" id="PTHR30146">
    <property type="entry name" value="LACI-RELATED TRANSCRIPTIONAL REPRESSOR"/>
    <property type="match status" value="1"/>
</dbReference>
<evidence type="ECO:0000259" key="6">
    <source>
        <dbReference type="PROSITE" id="PS50943"/>
    </source>
</evidence>
<evidence type="ECO:0000256" key="1">
    <source>
        <dbReference type="ARBA" id="ARBA00022491"/>
    </source>
</evidence>
<dbReference type="SUPFAM" id="SSF47413">
    <property type="entry name" value="lambda repressor-like DNA-binding domains"/>
    <property type="match status" value="1"/>
</dbReference>
<protein>
    <submittedName>
        <fullName evidence="7">LacI family transcriptional regulator</fullName>
    </submittedName>
</protein>
<dbReference type="InterPro" id="IPR001387">
    <property type="entry name" value="Cro/C1-type_HTH"/>
</dbReference>
<dbReference type="InterPro" id="IPR000843">
    <property type="entry name" value="HTH_LacI"/>
</dbReference>
<dbReference type="Pfam" id="PF00356">
    <property type="entry name" value="LacI"/>
    <property type="match status" value="1"/>
</dbReference>
<dbReference type="Gene3D" id="1.10.260.40">
    <property type="entry name" value="lambda repressor-like DNA-binding domains"/>
    <property type="match status" value="1"/>
</dbReference>
<organism evidence="7 8">
    <name type="scientific">Leuconostoc citreum</name>
    <dbReference type="NCBI Taxonomy" id="33964"/>
    <lineage>
        <taxon>Bacteria</taxon>
        <taxon>Bacillati</taxon>
        <taxon>Bacillota</taxon>
        <taxon>Bacilli</taxon>
        <taxon>Lactobacillales</taxon>
        <taxon>Lactobacillaceae</taxon>
        <taxon>Leuconostoc</taxon>
    </lineage>
</organism>
<evidence type="ECO:0000256" key="3">
    <source>
        <dbReference type="ARBA" id="ARBA00023125"/>
    </source>
</evidence>
<dbReference type="CDD" id="cd01392">
    <property type="entry name" value="HTH_LacI"/>
    <property type="match status" value="1"/>
</dbReference>
<evidence type="ECO:0000256" key="4">
    <source>
        <dbReference type="ARBA" id="ARBA00023163"/>
    </source>
</evidence>
<keyword evidence="4" id="KW-0804">Transcription</keyword>
<comment type="caution">
    <text evidence="7">The sequence shown here is derived from an EMBL/GenBank/DDBJ whole genome shotgun (WGS) entry which is preliminary data.</text>
</comment>
<dbReference type="PROSITE" id="PS50943">
    <property type="entry name" value="HTH_CROC1"/>
    <property type="match status" value="1"/>
</dbReference>
<proteinExistence type="predicted"/>
<evidence type="ECO:0000259" key="5">
    <source>
        <dbReference type="PROSITE" id="PS50932"/>
    </source>
</evidence>
<dbReference type="CDD" id="cd06291">
    <property type="entry name" value="PBP1_Qymf-like"/>
    <property type="match status" value="1"/>
</dbReference>
<dbReference type="PANTHER" id="PTHR30146:SF95">
    <property type="entry name" value="RIBOSE OPERON REPRESSOR"/>
    <property type="match status" value="1"/>
</dbReference>
<keyword evidence="2" id="KW-0805">Transcription regulation</keyword>
<keyword evidence="3" id="KW-0238">DNA-binding</keyword>
<dbReference type="PROSITE" id="PS50932">
    <property type="entry name" value="HTH_LACI_2"/>
    <property type="match status" value="1"/>
</dbReference>
<dbReference type="EMBL" id="BJJW01000005">
    <property type="protein sequence ID" value="GDZ83471.1"/>
    <property type="molecule type" value="Genomic_DNA"/>
</dbReference>
<dbReference type="GO" id="GO:0003700">
    <property type="term" value="F:DNA-binding transcription factor activity"/>
    <property type="evidence" value="ECO:0007669"/>
    <property type="project" value="TreeGrafter"/>
</dbReference>
<dbReference type="GO" id="GO:0000976">
    <property type="term" value="F:transcription cis-regulatory region binding"/>
    <property type="evidence" value="ECO:0007669"/>
    <property type="project" value="TreeGrafter"/>
</dbReference>
<reference evidence="7 8" key="1">
    <citation type="submission" date="2019-04" db="EMBL/GenBank/DDBJ databases">
        <title>A pseudo-fructophilic Leuconostoc citreum strain F192-5 isolated from peel of satsuma mandarin: the first report for isolation and characterization of strain-dependent fructophilic-like characteristics.</title>
        <authorList>
            <person name="Maeno S."/>
            <person name="Tanizawa Y."/>
            <person name="Kajikawa A."/>
            <person name="Kanesaki Y."/>
            <person name="Kubota E."/>
            <person name="Arita M."/>
            <person name="Leon D."/>
            <person name="Endo A."/>
        </authorList>
    </citation>
    <scope>NUCLEOTIDE SEQUENCE [LARGE SCALE GENOMIC DNA]</scope>
    <source>
        <strain evidence="7 8">F192-5</strain>
    </source>
</reference>
<accession>A0A5A5TXU3</accession>
<dbReference type="InterPro" id="IPR028082">
    <property type="entry name" value="Peripla_BP_I"/>
</dbReference>
<dbReference type="Pfam" id="PF13377">
    <property type="entry name" value="Peripla_BP_3"/>
    <property type="match status" value="1"/>
</dbReference>
<feature type="domain" description="HTH cro/C1-type" evidence="6">
    <location>
        <begin position="6"/>
        <end position="45"/>
    </location>
</feature>
<dbReference type="Gene3D" id="3.40.50.2300">
    <property type="match status" value="2"/>
</dbReference>
<keyword evidence="1" id="KW-0678">Repressor</keyword>
<dbReference type="AlphaFoldDB" id="A0A5A5TXU3"/>
<sequence>MVNMNDVARVAGVSRGSISNYINGRRTKPATQLKIEAAIEQLNYVPNATARALKTNKSNYVVLIIPTVNTPFFSELSYHMQLSLNQFGYKMILCNSNSNPEDEIDYIQMANMQKVAGIITMSYSDIADIVSPNIPLVAIEKPVSPQFPLVVSDNYAGGQLAAKQLQTLGAKKLLFISKAPVKNISSIREKGFKDFCTKNNLSVSTFLASDSPDFINDFEAFIINHTHNHDFAYDGIFSDADEYASDFWHLLMQQHIDVPNTVQIIGFDAAHVYKRQKIFLSSIRQPVEAIAKTTVEKLYEQMASQHPVSQATITTLPVTFQQGFTTKKVRP</sequence>